<organism evidence="6 7">
    <name type="scientific">Rhodopseudomonas julia</name>
    <dbReference type="NCBI Taxonomy" id="200617"/>
    <lineage>
        <taxon>Bacteria</taxon>
        <taxon>Pseudomonadati</taxon>
        <taxon>Pseudomonadota</taxon>
        <taxon>Alphaproteobacteria</taxon>
        <taxon>Hyphomicrobiales</taxon>
        <taxon>Nitrobacteraceae</taxon>
        <taxon>Rhodopseudomonas</taxon>
    </lineage>
</organism>
<feature type="domain" description="IclR-ED" evidence="5">
    <location>
        <begin position="78"/>
        <end position="260"/>
    </location>
</feature>
<dbReference type="Pfam" id="PF09339">
    <property type="entry name" value="HTH_IclR"/>
    <property type="match status" value="1"/>
</dbReference>
<evidence type="ECO:0000256" key="3">
    <source>
        <dbReference type="ARBA" id="ARBA00023163"/>
    </source>
</evidence>
<evidence type="ECO:0000313" key="6">
    <source>
        <dbReference type="EMBL" id="MDQ0325885.1"/>
    </source>
</evidence>
<dbReference type="SMART" id="SM00346">
    <property type="entry name" value="HTH_ICLR"/>
    <property type="match status" value="1"/>
</dbReference>
<feature type="domain" description="HTH iclR-type" evidence="4">
    <location>
        <begin position="15"/>
        <end position="77"/>
    </location>
</feature>
<dbReference type="SUPFAM" id="SSF55781">
    <property type="entry name" value="GAF domain-like"/>
    <property type="match status" value="1"/>
</dbReference>
<sequence length="271" mass="28991">MPKNSAEPTARRPGVAAARHAVEVLRCVSQAGGSIGINEIARRIGLHKSSISRVVATLEDEGLLEREPASERIILGIGLIAIAAPILTSRGISTIAHKHMERLAHDTGETASFSVWNGLEAISLDQVIGTNAITHYAGPGQSNAPHCTASGKLLLAFAPEAEIEAILSENLPRHTGRTITDPQALRRQIDDIRMRGFAVNRGELSDDAGGISAIVRDLQRRPVGAVTITLPMYRFDEARQDELVRQVCAAAARISLEMGYTEGGAGKFVKL</sequence>
<dbReference type="InterPro" id="IPR029016">
    <property type="entry name" value="GAF-like_dom_sf"/>
</dbReference>
<reference evidence="6 7" key="1">
    <citation type="submission" date="2023-07" db="EMBL/GenBank/DDBJ databases">
        <title>Genomic Encyclopedia of Type Strains, Phase IV (KMG-IV): sequencing the most valuable type-strain genomes for metagenomic binning, comparative biology and taxonomic classification.</title>
        <authorList>
            <person name="Goeker M."/>
        </authorList>
    </citation>
    <scope>NUCLEOTIDE SEQUENCE [LARGE SCALE GENOMIC DNA]</scope>
    <source>
        <strain evidence="6 7">DSM 11549</strain>
    </source>
</reference>
<comment type="caution">
    <text evidence="6">The sequence shown here is derived from an EMBL/GenBank/DDBJ whole genome shotgun (WGS) entry which is preliminary data.</text>
</comment>
<dbReference type="Gene3D" id="3.30.450.40">
    <property type="match status" value="1"/>
</dbReference>
<keyword evidence="2 6" id="KW-0238">DNA-binding</keyword>
<evidence type="ECO:0000259" key="5">
    <source>
        <dbReference type="PROSITE" id="PS51078"/>
    </source>
</evidence>
<dbReference type="RefSeq" id="WP_307154039.1">
    <property type="nucleotide sequence ID" value="NZ_JAUSUK010000001.1"/>
</dbReference>
<evidence type="ECO:0000313" key="7">
    <source>
        <dbReference type="Proteomes" id="UP001230253"/>
    </source>
</evidence>
<evidence type="ECO:0000256" key="2">
    <source>
        <dbReference type="ARBA" id="ARBA00023125"/>
    </source>
</evidence>
<dbReference type="PROSITE" id="PS51078">
    <property type="entry name" value="ICLR_ED"/>
    <property type="match status" value="1"/>
</dbReference>
<keyword evidence="7" id="KW-1185">Reference proteome</keyword>
<keyword evidence="1" id="KW-0805">Transcription regulation</keyword>
<dbReference type="InterPro" id="IPR050707">
    <property type="entry name" value="HTH_MetabolicPath_Reg"/>
</dbReference>
<dbReference type="PROSITE" id="PS51077">
    <property type="entry name" value="HTH_ICLR"/>
    <property type="match status" value="1"/>
</dbReference>
<dbReference type="InterPro" id="IPR036388">
    <property type="entry name" value="WH-like_DNA-bd_sf"/>
</dbReference>
<dbReference type="InterPro" id="IPR014757">
    <property type="entry name" value="Tscrpt_reg_IclR_C"/>
</dbReference>
<dbReference type="PANTHER" id="PTHR30136">
    <property type="entry name" value="HELIX-TURN-HELIX TRANSCRIPTIONAL REGULATOR, ICLR FAMILY"/>
    <property type="match status" value="1"/>
</dbReference>
<gene>
    <name evidence="6" type="ORF">J2R99_001734</name>
</gene>
<proteinExistence type="predicted"/>
<dbReference type="Gene3D" id="1.10.10.10">
    <property type="entry name" value="Winged helix-like DNA-binding domain superfamily/Winged helix DNA-binding domain"/>
    <property type="match status" value="1"/>
</dbReference>
<protein>
    <submittedName>
        <fullName evidence="6">DNA-binding IclR family transcriptional regulator</fullName>
    </submittedName>
</protein>
<evidence type="ECO:0000256" key="1">
    <source>
        <dbReference type="ARBA" id="ARBA00023015"/>
    </source>
</evidence>
<dbReference type="InterPro" id="IPR005471">
    <property type="entry name" value="Tscrpt_reg_IclR_N"/>
</dbReference>
<keyword evidence="3" id="KW-0804">Transcription</keyword>
<dbReference type="Pfam" id="PF01614">
    <property type="entry name" value="IclR_C"/>
    <property type="match status" value="1"/>
</dbReference>
<accession>A0ABU0C5W0</accession>
<dbReference type="InterPro" id="IPR036390">
    <property type="entry name" value="WH_DNA-bd_sf"/>
</dbReference>
<dbReference type="EMBL" id="JAUSUK010000001">
    <property type="protein sequence ID" value="MDQ0325885.1"/>
    <property type="molecule type" value="Genomic_DNA"/>
</dbReference>
<name>A0ABU0C5W0_9BRAD</name>
<dbReference type="GO" id="GO:0003677">
    <property type="term" value="F:DNA binding"/>
    <property type="evidence" value="ECO:0007669"/>
    <property type="project" value="UniProtKB-KW"/>
</dbReference>
<evidence type="ECO:0000259" key="4">
    <source>
        <dbReference type="PROSITE" id="PS51077"/>
    </source>
</evidence>
<dbReference type="Proteomes" id="UP001230253">
    <property type="component" value="Unassembled WGS sequence"/>
</dbReference>
<dbReference type="PANTHER" id="PTHR30136:SF35">
    <property type="entry name" value="HTH-TYPE TRANSCRIPTIONAL REGULATOR RV1719"/>
    <property type="match status" value="1"/>
</dbReference>
<dbReference type="SUPFAM" id="SSF46785">
    <property type="entry name" value="Winged helix' DNA-binding domain"/>
    <property type="match status" value="1"/>
</dbReference>